<accession>A0ABR4TP24</accession>
<feature type="compositionally biased region" description="Pro residues" evidence="1">
    <location>
        <begin position="18"/>
        <end position="29"/>
    </location>
</feature>
<organism evidence="2 3">
    <name type="scientific">Thalassospira permensis NBRC 106175</name>
    <dbReference type="NCBI Taxonomy" id="1353532"/>
    <lineage>
        <taxon>Bacteria</taxon>
        <taxon>Pseudomonadati</taxon>
        <taxon>Pseudomonadota</taxon>
        <taxon>Alphaproteobacteria</taxon>
        <taxon>Rhodospirillales</taxon>
        <taxon>Thalassospiraceae</taxon>
        <taxon>Thalassospira</taxon>
    </lineage>
</organism>
<protein>
    <submittedName>
        <fullName evidence="2">Uncharacterized protein</fullName>
    </submittedName>
</protein>
<evidence type="ECO:0000256" key="1">
    <source>
        <dbReference type="SAM" id="MobiDB-lite"/>
    </source>
</evidence>
<evidence type="ECO:0000313" key="3">
    <source>
        <dbReference type="Proteomes" id="UP000027463"/>
    </source>
</evidence>
<dbReference type="Proteomes" id="UP000027463">
    <property type="component" value="Unassembled WGS sequence"/>
</dbReference>
<keyword evidence="3" id="KW-1185">Reference proteome</keyword>
<comment type="caution">
    <text evidence="2">The sequence shown here is derived from an EMBL/GenBank/DDBJ whole genome shotgun (WGS) entry which is preliminary data.</text>
</comment>
<name>A0ABR4TP24_9PROT</name>
<sequence>MPTTNSNSFAFRKSLMGPPGPAIPIPRPVWGPWKPTDSVAPCQSSDNPVPPPLPTSTSEMRFEWRLEKASKQYKPSLPSMAPGPFDPPIMNWRLYVSQIL</sequence>
<proteinExistence type="predicted"/>
<feature type="region of interest" description="Disordered" evidence="1">
    <location>
        <begin position="1"/>
        <end position="57"/>
    </location>
</feature>
<reference evidence="2 3" key="1">
    <citation type="submission" date="2013-07" db="EMBL/GenBank/DDBJ databases">
        <title>Thalassospira permensis NBRC 106175 Genome Sequencing.</title>
        <authorList>
            <person name="Lai Q."/>
            <person name="Shao Z."/>
        </authorList>
    </citation>
    <scope>NUCLEOTIDE SEQUENCE [LARGE SCALE GENOMIC DNA]</scope>
    <source>
        <strain evidence="2 3">NBRC 106175</strain>
    </source>
</reference>
<dbReference type="EMBL" id="AUNC01000014">
    <property type="protein sequence ID" value="KEO57204.1"/>
    <property type="molecule type" value="Genomic_DNA"/>
</dbReference>
<evidence type="ECO:0000313" key="2">
    <source>
        <dbReference type="EMBL" id="KEO57204.1"/>
    </source>
</evidence>
<gene>
    <name evidence="2" type="ORF">SMB34_16540</name>
</gene>